<reference evidence="7" key="1">
    <citation type="journal article" date="2020" name="mSystems">
        <title>Genome- and Community-Level Interaction Insights into Carbon Utilization and Element Cycling Functions of Hydrothermarchaeota in Hydrothermal Sediment.</title>
        <authorList>
            <person name="Zhou Z."/>
            <person name="Liu Y."/>
            <person name="Xu W."/>
            <person name="Pan J."/>
            <person name="Luo Z.H."/>
            <person name="Li M."/>
        </authorList>
    </citation>
    <scope>NUCLEOTIDE SEQUENCE [LARGE SCALE GENOMIC DNA]</scope>
    <source>
        <strain evidence="7">SpSt-81</strain>
    </source>
</reference>
<dbReference type="HAMAP" id="MF_01328_B">
    <property type="entry name" value="Ribosomal_uL4_B"/>
    <property type="match status" value="1"/>
</dbReference>
<dbReference type="Pfam" id="PF00573">
    <property type="entry name" value="Ribosomal_L4"/>
    <property type="match status" value="1"/>
</dbReference>
<keyword evidence="3 5" id="KW-0687">Ribonucleoprotein</keyword>
<feature type="region of interest" description="Disordered" evidence="6">
    <location>
        <begin position="45"/>
        <end position="91"/>
    </location>
</feature>
<evidence type="ECO:0000256" key="4">
    <source>
        <dbReference type="ARBA" id="ARBA00035244"/>
    </source>
</evidence>
<dbReference type="PANTHER" id="PTHR10746:SF6">
    <property type="entry name" value="LARGE RIBOSOMAL SUBUNIT PROTEIN UL4M"/>
    <property type="match status" value="1"/>
</dbReference>
<keyword evidence="2 5" id="KW-0689">Ribosomal protein</keyword>
<protein>
    <recommendedName>
        <fullName evidence="4 5">Large ribosomal subunit protein uL4</fullName>
    </recommendedName>
</protein>
<sequence length="209" mass="23817">MIQVPVYNQKAEKIGEIELKDELFGIEKRPDLFYTCVVMHLANGRQGTHSTKRRGEVNRSGRKVWPQKGTGHARQGDRKATHWVGGGRPFGPKPRDYSYKIPKKVRRLAIRSALSTKLKENNLYILDKIELSQPKTKELVNILNNFGLKEAKVLIGIPQKDETLKRAAMNLENVKTMVASCLNVYDLLKYDYLVLTVDAIPVIEEAFLK</sequence>
<comment type="caution">
    <text evidence="7">The sequence shown here is derived from an EMBL/GenBank/DDBJ whole genome shotgun (WGS) entry which is preliminary data.</text>
</comment>
<evidence type="ECO:0000256" key="3">
    <source>
        <dbReference type="ARBA" id="ARBA00023274"/>
    </source>
</evidence>
<gene>
    <name evidence="5" type="primary">rplD</name>
    <name evidence="7" type="ORF">ENW00_01015</name>
</gene>
<dbReference type="GO" id="GO:0003735">
    <property type="term" value="F:structural constituent of ribosome"/>
    <property type="evidence" value="ECO:0007669"/>
    <property type="project" value="InterPro"/>
</dbReference>
<dbReference type="PANTHER" id="PTHR10746">
    <property type="entry name" value="50S RIBOSOMAL PROTEIN L4"/>
    <property type="match status" value="1"/>
</dbReference>
<comment type="subunit">
    <text evidence="5">Part of the 50S ribosomal subunit.</text>
</comment>
<dbReference type="Gene3D" id="3.40.1370.10">
    <property type="match status" value="1"/>
</dbReference>
<dbReference type="InterPro" id="IPR023574">
    <property type="entry name" value="Ribosomal_uL4_dom_sf"/>
</dbReference>
<accession>A0A7C3MIH1</accession>
<dbReference type="EMBL" id="DTIN01000009">
    <property type="protein sequence ID" value="HFX12733.1"/>
    <property type="molecule type" value="Genomic_DNA"/>
</dbReference>
<dbReference type="GO" id="GO:0005840">
    <property type="term" value="C:ribosome"/>
    <property type="evidence" value="ECO:0007669"/>
    <property type="project" value="UniProtKB-KW"/>
</dbReference>
<dbReference type="InterPro" id="IPR002136">
    <property type="entry name" value="Ribosomal_uL4"/>
</dbReference>
<comment type="similarity">
    <text evidence="1 5">Belongs to the universal ribosomal protein uL4 family.</text>
</comment>
<keyword evidence="5" id="KW-0694">RNA-binding</keyword>
<comment type="function">
    <text evidence="5">One of the primary rRNA binding proteins, this protein initially binds near the 5'-end of the 23S rRNA. It is important during the early stages of 50S assembly. It makes multiple contacts with different domains of the 23S rRNA in the assembled 50S subunit and ribosome.</text>
</comment>
<evidence type="ECO:0000313" key="7">
    <source>
        <dbReference type="EMBL" id="HFX12733.1"/>
    </source>
</evidence>
<dbReference type="GO" id="GO:0019843">
    <property type="term" value="F:rRNA binding"/>
    <property type="evidence" value="ECO:0007669"/>
    <property type="project" value="UniProtKB-UniRule"/>
</dbReference>
<evidence type="ECO:0000256" key="5">
    <source>
        <dbReference type="HAMAP-Rule" id="MF_01328"/>
    </source>
</evidence>
<name>A0A7C3MIH1_DICTH</name>
<dbReference type="SUPFAM" id="SSF52166">
    <property type="entry name" value="Ribosomal protein L4"/>
    <property type="match status" value="1"/>
</dbReference>
<evidence type="ECO:0000256" key="2">
    <source>
        <dbReference type="ARBA" id="ARBA00022980"/>
    </source>
</evidence>
<proteinExistence type="inferred from homology"/>
<dbReference type="NCBIfam" id="TIGR03953">
    <property type="entry name" value="rplD_bact"/>
    <property type="match status" value="1"/>
</dbReference>
<dbReference type="GO" id="GO:0006412">
    <property type="term" value="P:translation"/>
    <property type="evidence" value="ECO:0007669"/>
    <property type="project" value="UniProtKB-UniRule"/>
</dbReference>
<keyword evidence="5" id="KW-0699">rRNA-binding</keyword>
<evidence type="ECO:0000256" key="6">
    <source>
        <dbReference type="SAM" id="MobiDB-lite"/>
    </source>
</evidence>
<dbReference type="InterPro" id="IPR013005">
    <property type="entry name" value="Ribosomal_uL4-like"/>
</dbReference>
<organism evidence="7">
    <name type="scientific">Dictyoglomus thermophilum</name>
    <dbReference type="NCBI Taxonomy" id="14"/>
    <lineage>
        <taxon>Bacteria</taxon>
        <taxon>Pseudomonadati</taxon>
        <taxon>Dictyoglomota</taxon>
        <taxon>Dictyoglomia</taxon>
        <taxon>Dictyoglomales</taxon>
        <taxon>Dictyoglomaceae</taxon>
        <taxon>Dictyoglomus</taxon>
    </lineage>
</organism>
<comment type="function">
    <text evidence="5">Forms part of the polypeptide exit tunnel.</text>
</comment>
<dbReference type="GO" id="GO:1990904">
    <property type="term" value="C:ribonucleoprotein complex"/>
    <property type="evidence" value="ECO:0007669"/>
    <property type="project" value="UniProtKB-KW"/>
</dbReference>
<evidence type="ECO:0000256" key="1">
    <source>
        <dbReference type="ARBA" id="ARBA00010528"/>
    </source>
</evidence>
<dbReference type="AlphaFoldDB" id="A0A7C3MIH1"/>